<dbReference type="OrthoDB" id="10401060at2759"/>
<dbReference type="AlphaFoldDB" id="A0A015IP25"/>
<sequence>MTAPNQKRRRKKNKTKEKKKERVKSTKPKQPPEKANRLLTLPPTHYSKVYLLAYAPLRPPDLPPKTHVDSKALASQLPKANVSK</sequence>
<evidence type="ECO:0000313" key="2">
    <source>
        <dbReference type="EMBL" id="EXX55995.1"/>
    </source>
</evidence>
<feature type="compositionally biased region" description="Basic residues" evidence="1">
    <location>
        <begin position="1"/>
        <end position="17"/>
    </location>
</feature>
<dbReference type="HOGENOM" id="CLU_2528668_0_0_1"/>
<comment type="caution">
    <text evidence="2">The sequence shown here is derived from an EMBL/GenBank/DDBJ whole genome shotgun (WGS) entry which is preliminary data.</text>
</comment>
<evidence type="ECO:0000313" key="3">
    <source>
        <dbReference type="Proteomes" id="UP000022910"/>
    </source>
</evidence>
<feature type="compositionally biased region" description="Basic and acidic residues" evidence="1">
    <location>
        <begin position="18"/>
        <end position="36"/>
    </location>
</feature>
<evidence type="ECO:0000256" key="1">
    <source>
        <dbReference type="SAM" id="MobiDB-lite"/>
    </source>
</evidence>
<dbReference type="Proteomes" id="UP000022910">
    <property type="component" value="Unassembled WGS sequence"/>
</dbReference>
<gene>
    <name evidence="2" type="ORF">RirG_220210</name>
</gene>
<keyword evidence="3" id="KW-1185">Reference proteome</keyword>
<dbReference type="EMBL" id="JEMT01027910">
    <property type="protein sequence ID" value="EXX55995.1"/>
    <property type="molecule type" value="Genomic_DNA"/>
</dbReference>
<proteinExistence type="predicted"/>
<feature type="region of interest" description="Disordered" evidence="1">
    <location>
        <begin position="57"/>
        <end position="84"/>
    </location>
</feature>
<feature type="region of interest" description="Disordered" evidence="1">
    <location>
        <begin position="1"/>
        <end position="41"/>
    </location>
</feature>
<organism evidence="2 3">
    <name type="scientific">Rhizophagus irregularis (strain DAOM 197198w)</name>
    <name type="common">Glomus intraradices</name>
    <dbReference type="NCBI Taxonomy" id="1432141"/>
    <lineage>
        <taxon>Eukaryota</taxon>
        <taxon>Fungi</taxon>
        <taxon>Fungi incertae sedis</taxon>
        <taxon>Mucoromycota</taxon>
        <taxon>Glomeromycotina</taxon>
        <taxon>Glomeromycetes</taxon>
        <taxon>Glomerales</taxon>
        <taxon>Glomeraceae</taxon>
        <taxon>Rhizophagus</taxon>
    </lineage>
</organism>
<accession>A0A015IP25</accession>
<name>A0A015IP25_RHIIW</name>
<protein>
    <submittedName>
        <fullName evidence="2">Uncharacterized protein</fullName>
    </submittedName>
</protein>
<reference evidence="2 3" key="1">
    <citation type="submission" date="2014-02" db="EMBL/GenBank/DDBJ databases">
        <title>Single nucleus genome sequencing reveals high similarity among nuclei of an endomycorrhizal fungus.</title>
        <authorList>
            <person name="Lin K."/>
            <person name="Geurts R."/>
            <person name="Zhang Z."/>
            <person name="Limpens E."/>
            <person name="Saunders D.G."/>
            <person name="Mu D."/>
            <person name="Pang E."/>
            <person name="Cao H."/>
            <person name="Cha H."/>
            <person name="Lin T."/>
            <person name="Zhou Q."/>
            <person name="Shang Y."/>
            <person name="Li Y."/>
            <person name="Ivanov S."/>
            <person name="Sharma T."/>
            <person name="Velzen R.V."/>
            <person name="Ruijter N.D."/>
            <person name="Aanen D.K."/>
            <person name="Win J."/>
            <person name="Kamoun S."/>
            <person name="Bisseling T."/>
            <person name="Huang S."/>
        </authorList>
    </citation>
    <scope>NUCLEOTIDE SEQUENCE [LARGE SCALE GENOMIC DNA]</scope>
    <source>
        <strain evidence="3">DAOM197198w</strain>
    </source>
</reference>